<protein>
    <submittedName>
        <fullName evidence="1">Uncharacterized protein</fullName>
    </submittedName>
</protein>
<reference evidence="1" key="1">
    <citation type="submission" date="2018-05" db="EMBL/GenBank/DDBJ databases">
        <authorList>
            <person name="Lanie J.A."/>
            <person name="Ng W.-L."/>
            <person name="Kazmierczak K.M."/>
            <person name="Andrzejewski T.M."/>
            <person name="Davidsen T.M."/>
            <person name="Wayne K.J."/>
            <person name="Tettelin H."/>
            <person name="Glass J.I."/>
            <person name="Rusch D."/>
            <person name="Podicherti R."/>
            <person name="Tsui H.-C.T."/>
            <person name="Winkler M.E."/>
        </authorList>
    </citation>
    <scope>NUCLEOTIDE SEQUENCE</scope>
</reference>
<sequence>MGEIESIKSHHATQCRKLLMFLFKETIENNL</sequence>
<dbReference type="EMBL" id="UINC01067450">
    <property type="protein sequence ID" value="SVB99123.1"/>
    <property type="molecule type" value="Genomic_DNA"/>
</dbReference>
<dbReference type="AlphaFoldDB" id="A0A382IJT8"/>
<organism evidence="1">
    <name type="scientific">marine metagenome</name>
    <dbReference type="NCBI Taxonomy" id="408172"/>
    <lineage>
        <taxon>unclassified sequences</taxon>
        <taxon>metagenomes</taxon>
        <taxon>ecological metagenomes</taxon>
    </lineage>
</organism>
<gene>
    <name evidence="1" type="ORF">METZ01_LOCUS251977</name>
</gene>
<proteinExistence type="predicted"/>
<evidence type="ECO:0000313" key="1">
    <source>
        <dbReference type="EMBL" id="SVB99123.1"/>
    </source>
</evidence>
<name>A0A382IJT8_9ZZZZ</name>
<accession>A0A382IJT8</accession>